<dbReference type="SUPFAM" id="SSF54001">
    <property type="entry name" value="Cysteine proteinases"/>
    <property type="match status" value="1"/>
</dbReference>
<evidence type="ECO:0000313" key="4">
    <source>
        <dbReference type="EMBL" id="MDY3561070.1"/>
    </source>
</evidence>
<feature type="compositionally biased region" description="Basic and acidic residues" evidence="1">
    <location>
        <begin position="320"/>
        <end position="347"/>
    </location>
</feature>
<dbReference type="EMBL" id="JAXBLV010000189">
    <property type="protein sequence ID" value="MDY3561070.1"/>
    <property type="molecule type" value="Genomic_DNA"/>
</dbReference>
<protein>
    <submittedName>
        <fullName evidence="4">Transglutaminase-like domain-containing protein</fullName>
    </submittedName>
</protein>
<dbReference type="PANTHER" id="PTHR42736:SF1">
    <property type="entry name" value="PROTEIN-GLUTAMINE GAMMA-GLUTAMYLTRANSFERASE"/>
    <property type="match status" value="1"/>
</dbReference>
<keyword evidence="2" id="KW-1133">Transmembrane helix</keyword>
<evidence type="ECO:0000256" key="2">
    <source>
        <dbReference type="SAM" id="Phobius"/>
    </source>
</evidence>
<feature type="region of interest" description="Disordered" evidence="1">
    <location>
        <begin position="1"/>
        <end position="23"/>
    </location>
</feature>
<dbReference type="InterPro" id="IPR002931">
    <property type="entry name" value="Transglutaminase-like"/>
</dbReference>
<feature type="transmembrane region" description="Helical" evidence="2">
    <location>
        <begin position="51"/>
        <end position="71"/>
    </location>
</feature>
<evidence type="ECO:0000313" key="5">
    <source>
        <dbReference type="Proteomes" id="UP001272242"/>
    </source>
</evidence>
<dbReference type="Proteomes" id="UP001272242">
    <property type="component" value="Unassembled WGS sequence"/>
</dbReference>
<organism evidence="4 5">
    <name type="scientific">Gemmata algarum</name>
    <dbReference type="NCBI Taxonomy" id="2975278"/>
    <lineage>
        <taxon>Bacteria</taxon>
        <taxon>Pseudomonadati</taxon>
        <taxon>Planctomycetota</taxon>
        <taxon>Planctomycetia</taxon>
        <taxon>Gemmatales</taxon>
        <taxon>Gemmataceae</taxon>
        <taxon>Gemmata</taxon>
    </lineage>
</organism>
<feature type="transmembrane region" description="Helical" evidence="2">
    <location>
        <begin position="160"/>
        <end position="184"/>
    </location>
</feature>
<comment type="caution">
    <text evidence="4">The sequence shown here is derived from an EMBL/GenBank/DDBJ whole genome shotgun (WGS) entry which is preliminary data.</text>
</comment>
<dbReference type="SMART" id="SM00460">
    <property type="entry name" value="TGc"/>
    <property type="match status" value="1"/>
</dbReference>
<dbReference type="Gene3D" id="3.10.620.30">
    <property type="match status" value="1"/>
</dbReference>
<feature type="transmembrane region" description="Helical" evidence="2">
    <location>
        <begin position="83"/>
        <end position="103"/>
    </location>
</feature>
<feature type="region of interest" description="Disordered" evidence="1">
    <location>
        <begin position="319"/>
        <end position="355"/>
    </location>
</feature>
<proteinExistence type="predicted"/>
<keyword evidence="5" id="KW-1185">Reference proteome</keyword>
<dbReference type="PANTHER" id="PTHR42736">
    <property type="entry name" value="PROTEIN-GLUTAMINE GAMMA-GLUTAMYLTRANSFERASE"/>
    <property type="match status" value="1"/>
</dbReference>
<dbReference type="InterPro" id="IPR038765">
    <property type="entry name" value="Papain-like_cys_pep_sf"/>
</dbReference>
<keyword evidence="2" id="KW-0812">Transmembrane</keyword>
<dbReference type="InterPro" id="IPR052901">
    <property type="entry name" value="Bact_TGase-like"/>
</dbReference>
<reference evidence="5" key="1">
    <citation type="journal article" date="2023" name="Mar. Drugs">
        <title>Gemmata algarum, a Novel Planctomycete Isolated from an Algal Mat, Displays Antimicrobial Activity.</title>
        <authorList>
            <person name="Kumar G."/>
            <person name="Kallscheuer N."/>
            <person name="Kashif M."/>
            <person name="Ahamad S."/>
            <person name="Jagadeeshwari U."/>
            <person name="Pannikurungottu S."/>
            <person name="Haufschild T."/>
            <person name="Kabuu M."/>
            <person name="Sasikala C."/>
            <person name="Jogler C."/>
            <person name="Ramana C."/>
        </authorList>
    </citation>
    <scope>NUCLEOTIDE SEQUENCE [LARGE SCALE GENOMIC DNA]</scope>
    <source>
        <strain evidence="5">JC673</strain>
    </source>
</reference>
<dbReference type="RefSeq" id="WP_320687540.1">
    <property type="nucleotide sequence ID" value="NZ_JAXBLV010000189.1"/>
</dbReference>
<dbReference type="Pfam" id="PF01841">
    <property type="entry name" value="Transglut_core"/>
    <property type="match status" value="1"/>
</dbReference>
<gene>
    <name evidence="4" type="ORF">R5W23_002329</name>
</gene>
<feature type="transmembrane region" description="Helical" evidence="2">
    <location>
        <begin position="204"/>
        <end position="227"/>
    </location>
</feature>
<keyword evidence="2" id="KW-0472">Membrane</keyword>
<feature type="domain" description="Transglutaminase-like" evidence="3">
    <location>
        <begin position="557"/>
        <end position="630"/>
    </location>
</feature>
<accession>A0ABU5F0I2</accession>
<feature type="transmembrane region" description="Helical" evidence="2">
    <location>
        <begin position="123"/>
        <end position="148"/>
    </location>
</feature>
<name>A0ABU5F0I2_9BACT</name>
<evidence type="ECO:0000256" key="1">
    <source>
        <dbReference type="SAM" id="MobiDB-lite"/>
    </source>
</evidence>
<evidence type="ECO:0000259" key="3">
    <source>
        <dbReference type="SMART" id="SM00460"/>
    </source>
</evidence>
<sequence length="795" mass="85238">MAPEDKRGLQGEPAGGGPSQPARPLRRATFALVALSALAVEVAAVDTRPVLQSLGLAGAWVAVAAALARLVPVPADARRKPPGWVFLVVLALMGAPVAAEPLVRRWAGGGYPLELQMVCGLRNVGLGLAACAGWVLCLRAACVVSLFLMLFSAAMTNHPAVLVLLGLYAAVGSGWLVLVYWIGLRAAFVTAERAVTVEVEPTRVGLPWVGLCVLVLAVGGGAALAVVGPKRATAALGELVPTSGGTGDTDPFARYGLGDGPEETAGDNAKAAGMVETDKRIEDNRNALIDAVSDMYGPPHKPPKDQERTVAAGLAQVIENHGKLPDNRRPSRDFDTGRKGPNGDKKPGSQGARGLFEVEGRTPLHVRLVVYERYDPAAHRWRGGRQPNSKLLEPDGDCWMRLGHLRAADWYGADERHGLKAADMKDNLVPTPALLSRVRINKVDKPDYYEWDYDGVLALAGRRKTPPGVVVTTDCRTLDPRRLPDGAFAAGGLPPVLGEVPDALRPEVARVARAWAGDRPRGWPQIEAVLAKLRTEYVHDRGASAPPDHPAPVLWFLLESRRGPDYLFATAATLLLRALDYPARVCLGYYADPAAYDPETEHTPVRETDLHVWAEVPLRDGHWLVVEPTPGYEVLEPRLPFSQRVLNALAAGAAWAGRNLFAVLAVSAGVAAVAVRRRHLIDAAAVLAWRWFPGPTWRDQVRRAVSVLERRARWAGAPRAAGQTVTAWVRAAAPAGPPDPHLARIAGLTEWAAYAPDGPPPWTADEVAAVCRAALAAWTLRRWHGPLSPTAGDRP</sequence>